<evidence type="ECO:0000313" key="2">
    <source>
        <dbReference type="EMBL" id="MBP3191112.1"/>
    </source>
</evidence>
<feature type="transmembrane region" description="Helical" evidence="1">
    <location>
        <begin position="322"/>
        <end position="343"/>
    </location>
</feature>
<dbReference type="AlphaFoldDB" id="A0A8J7RQE6"/>
<dbReference type="Proteomes" id="UP000673975">
    <property type="component" value="Unassembled WGS sequence"/>
</dbReference>
<sequence>MARPILILLTGIIAIFLMTDPALGHRSFGILYPESDADSIASGDAEVIERSGISWVLLQEIPSEETREAIQNYDLSAYVLIPEYYPVPYRLMSDKFGYFQRADSIMSNLTNYDFVKGFGLFSYGSWQERNLPGRLASLSEPYRSDRMIFTLDLRPLTGTRLDPFDGILLYVENAGELENRLAAGPDVTGVYYRPRSETLDLRDFQHLMSLMEDMRDIPVFFNRDWFLKNAGENEGNMKNNLSEITHYYQKVDDARFANPAPADQDRDLNGSMVLLFLFWLVYAGYYRMNPVYRKSIARFFLNYDFFVNDILLRRIRLPVDGLIMYAITCILAGILGFAISDMVLDPISREALMFYTPIIPYHWSSPGVFFLLFFAVTALLLGVQIIWIRIANRQHGHTDQISTFVLWPNHINFLIVTFGVILMRSFPDTLLASTLIVVFFGIMFVSFFTSAYNMRRIIPTSPFYMTGTYVLFILVSTTVLSWLIFGFDLLKAWDLAASLASA</sequence>
<evidence type="ECO:0000313" key="3">
    <source>
        <dbReference type="Proteomes" id="UP000673975"/>
    </source>
</evidence>
<feature type="transmembrane region" description="Helical" evidence="1">
    <location>
        <begin position="463"/>
        <end position="485"/>
    </location>
</feature>
<comment type="caution">
    <text evidence="2">The sequence shown here is derived from an EMBL/GenBank/DDBJ whole genome shotgun (WGS) entry which is preliminary data.</text>
</comment>
<name>A0A8J7RQE6_9BACT</name>
<dbReference type="EMBL" id="JAFIDN010000001">
    <property type="protein sequence ID" value="MBP3191112.1"/>
    <property type="molecule type" value="Genomic_DNA"/>
</dbReference>
<feature type="transmembrane region" description="Helical" evidence="1">
    <location>
        <begin position="363"/>
        <end position="383"/>
    </location>
</feature>
<keyword evidence="3" id="KW-1185">Reference proteome</keyword>
<keyword evidence="1" id="KW-0812">Transmembrane</keyword>
<feature type="transmembrane region" description="Helical" evidence="1">
    <location>
        <begin position="268"/>
        <end position="286"/>
    </location>
</feature>
<feature type="transmembrane region" description="Helical" evidence="1">
    <location>
        <begin position="404"/>
        <end position="423"/>
    </location>
</feature>
<reference evidence="2" key="1">
    <citation type="submission" date="2021-02" db="EMBL/GenBank/DDBJ databases">
        <title>Natronogracilivirga saccharolytica gen. nov. sp. nov. a new anaerobic, haloalkiliphilic carbohydrate-fermenting bacterium from soda lake and proposing of Cyclonatronumiaceae fam. nov. in the phylum Balneolaeota.</title>
        <authorList>
            <person name="Zhilina T.N."/>
            <person name="Sorokin D.Y."/>
            <person name="Zavarzina D.G."/>
            <person name="Toshchakov S.V."/>
            <person name="Kublanov I.V."/>
        </authorList>
    </citation>
    <scope>NUCLEOTIDE SEQUENCE</scope>
    <source>
        <strain evidence="2">Z-1702</strain>
    </source>
</reference>
<protein>
    <submittedName>
        <fullName evidence="2">Uncharacterized protein</fullName>
    </submittedName>
</protein>
<organism evidence="2 3">
    <name type="scientific">Natronogracilivirga saccharolytica</name>
    <dbReference type="NCBI Taxonomy" id="2812953"/>
    <lineage>
        <taxon>Bacteria</taxon>
        <taxon>Pseudomonadati</taxon>
        <taxon>Balneolota</taxon>
        <taxon>Balneolia</taxon>
        <taxon>Balneolales</taxon>
        <taxon>Cyclonatronaceae</taxon>
        <taxon>Natronogracilivirga</taxon>
    </lineage>
</organism>
<dbReference type="RefSeq" id="WP_210509347.1">
    <property type="nucleotide sequence ID" value="NZ_JAFIDN010000001.1"/>
</dbReference>
<evidence type="ECO:0000256" key="1">
    <source>
        <dbReference type="SAM" id="Phobius"/>
    </source>
</evidence>
<gene>
    <name evidence="2" type="ORF">NATSA_00400</name>
</gene>
<proteinExistence type="predicted"/>
<feature type="transmembrane region" description="Helical" evidence="1">
    <location>
        <begin position="429"/>
        <end position="451"/>
    </location>
</feature>
<keyword evidence="1" id="KW-1133">Transmembrane helix</keyword>
<keyword evidence="1" id="KW-0472">Membrane</keyword>
<accession>A0A8J7RQE6</accession>